<dbReference type="EMBL" id="LGRX02023616">
    <property type="protein sequence ID" value="KAK3254413.1"/>
    <property type="molecule type" value="Genomic_DNA"/>
</dbReference>
<sequence>MSPVCLAFVPLVLCGAPLISAPLLSAPLISAPQISGTAISTTDLRTANLRTADLRTCSSVDARGLSAAFAARRSTSHRVAPNKIFKVGEHGGTLCIRGLPPKWTWDEASKWLRSKGLECSSLNKKVNWKYGFATFHHMSQRTAAIAALSGEVLEGVAVETADAISRSKNEGEGKRKEKQRGWKRKAEEARAQEDLKPKDVRDAVTPKWRTRYIQQLAEKRKEKVGMVLKNLRASLFQCVHPVPEWLKAEKEKDGADQGAGFACPLDGIVRSPVTEGYRNKCEFSVGSDLEGAPTVGFLLGAFKEGHTAAGEPAKCRNISAPAKQAAAIMQHFLRTTSKLPGWDKHTNSGFWRLLIVREAGAAPATRPWETYLVADPDAEASAAAAKAAGASGGEEVGEETRGAPGDEEQAENPEETGGVCMGTPKELMIMVQVNPYAAAKAVMEGELRALLGALQSGCAAAALPLSSALVQLHYGCSNAAPYDAPILALGGSLPAEHCTQVVGETEDTAAVEAIEVEAPQYIHEQMCGLNFRISPMAFFQ</sequence>
<evidence type="ECO:0000256" key="2">
    <source>
        <dbReference type="SAM" id="SignalP"/>
    </source>
</evidence>
<evidence type="ECO:0000256" key="1">
    <source>
        <dbReference type="SAM" id="MobiDB-lite"/>
    </source>
</evidence>
<keyword evidence="2" id="KW-0732">Signal</keyword>
<dbReference type="Gene3D" id="3.30.70.330">
    <property type="match status" value="1"/>
</dbReference>
<protein>
    <recommendedName>
        <fullName evidence="5">RRM domain-containing protein</fullName>
    </recommendedName>
</protein>
<accession>A0AAE0CG35</accession>
<dbReference type="InterPro" id="IPR012677">
    <property type="entry name" value="Nucleotide-bd_a/b_plait_sf"/>
</dbReference>
<dbReference type="AlphaFoldDB" id="A0AAE0CG35"/>
<dbReference type="PANTHER" id="PTHR45904">
    <property type="entry name" value="TRNA (URACIL-5-)-METHYLTRANSFERASE"/>
    <property type="match status" value="1"/>
</dbReference>
<dbReference type="GO" id="GO:0003723">
    <property type="term" value="F:RNA binding"/>
    <property type="evidence" value="ECO:0007669"/>
    <property type="project" value="TreeGrafter"/>
</dbReference>
<evidence type="ECO:0008006" key="5">
    <source>
        <dbReference type="Google" id="ProtNLM"/>
    </source>
</evidence>
<dbReference type="SUPFAM" id="SSF54928">
    <property type="entry name" value="RNA-binding domain, RBD"/>
    <property type="match status" value="1"/>
</dbReference>
<feature type="non-terminal residue" evidence="3">
    <location>
        <position position="540"/>
    </location>
</feature>
<dbReference type="InterPro" id="IPR035979">
    <property type="entry name" value="RBD_domain_sf"/>
</dbReference>
<dbReference type="InterPro" id="IPR045850">
    <property type="entry name" value="TRM2_met"/>
</dbReference>
<feature type="chain" id="PRO_5041908944" description="RRM domain-containing protein" evidence="2">
    <location>
        <begin position="22"/>
        <end position="540"/>
    </location>
</feature>
<dbReference type="Gene3D" id="2.40.50.1070">
    <property type="match status" value="1"/>
</dbReference>
<keyword evidence="4" id="KW-1185">Reference proteome</keyword>
<name>A0AAE0CG35_9CHLO</name>
<gene>
    <name evidence="3" type="ORF">CYMTET_36371</name>
</gene>
<feature type="region of interest" description="Disordered" evidence="1">
    <location>
        <begin position="167"/>
        <end position="200"/>
    </location>
</feature>
<feature type="signal peptide" evidence="2">
    <location>
        <begin position="1"/>
        <end position="21"/>
    </location>
</feature>
<comment type="caution">
    <text evidence="3">The sequence shown here is derived from an EMBL/GenBank/DDBJ whole genome shotgun (WGS) entry which is preliminary data.</text>
</comment>
<evidence type="ECO:0000313" key="3">
    <source>
        <dbReference type="EMBL" id="KAK3254413.1"/>
    </source>
</evidence>
<proteinExistence type="predicted"/>
<reference evidence="3 4" key="1">
    <citation type="journal article" date="2015" name="Genome Biol. Evol.">
        <title>Comparative Genomics of a Bacterivorous Green Alga Reveals Evolutionary Causalities and Consequences of Phago-Mixotrophic Mode of Nutrition.</title>
        <authorList>
            <person name="Burns J.A."/>
            <person name="Paasch A."/>
            <person name="Narechania A."/>
            <person name="Kim E."/>
        </authorList>
    </citation>
    <scope>NUCLEOTIDE SEQUENCE [LARGE SCALE GENOMIC DNA]</scope>
    <source>
        <strain evidence="3 4">PLY_AMNH</strain>
    </source>
</reference>
<feature type="compositionally biased region" description="Basic and acidic residues" evidence="1">
    <location>
        <begin position="184"/>
        <end position="200"/>
    </location>
</feature>
<dbReference type="PANTHER" id="PTHR45904:SF2">
    <property type="entry name" value="TRNA (URACIL-5-)-METHYLTRANSFERASE HOMOLOG A"/>
    <property type="match status" value="1"/>
</dbReference>
<organism evidence="3 4">
    <name type="scientific">Cymbomonas tetramitiformis</name>
    <dbReference type="NCBI Taxonomy" id="36881"/>
    <lineage>
        <taxon>Eukaryota</taxon>
        <taxon>Viridiplantae</taxon>
        <taxon>Chlorophyta</taxon>
        <taxon>Pyramimonadophyceae</taxon>
        <taxon>Pyramimonadales</taxon>
        <taxon>Pyramimonadaceae</taxon>
        <taxon>Cymbomonas</taxon>
    </lineage>
</organism>
<feature type="region of interest" description="Disordered" evidence="1">
    <location>
        <begin position="383"/>
        <end position="418"/>
    </location>
</feature>
<evidence type="ECO:0000313" key="4">
    <source>
        <dbReference type="Proteomes" id="UP001190700"/>
    </source>
</evidence>
<dbReference type="Proteomes" id="UP001190700">
    <property type="component" value="Unassembled WGS sequence"/>
</dbReference>
<feature type="compositionally biased region" description="Acidic residues" evidence="1">
    <location>
        <begin position="405"/>
        <end position="414"/>
    </location>
</feature>